<organism evidence="1 2">
    <name type="scientific">Vitis vinifera</name>
    <name type="common">Grape</name>
    <dbReference type="NCBI Taxonomy" id="29760"/>
    <lineage>
        <taxon>Eukaryota</taxon>
        <taxon>Viridiplantae</taxon>
        <taxon>Streptophyta</taxon>
        <taxon>Embryophyta</taxon>
        <taxon>Tracheophyta</taxon>
        <taxon>Spermatophyta</taxon>
        <taxon>Magnoliopsida</taxon>
        <taxon>eudicotyledons</taxon>
        <taxon>Gunneridae</taxon>
        <taxon>Pentapetalae</taxon>
        <taxon>rosids</taxon>
        <taxon>Vitales</taxon>
        <taxon>Vitaceae</taxon>
        <taxon>Viteae</taxon>
        <taxon>Vitis</taxon>
    </lineage>
</organism>
<dbReference type="PANTHER" id="PTHR34222">
    <property type="entry name" value="GAG_PRE-INTEGRS DOMAIN-CONTAINING PROTEIN"/>
    <property type="match status" value="1"/>
</dbReference>
<comment type="caution">
    <text evidence="1">The sequence shown here is derived from an EMBL/GenBank/DDBJ whole genome shotgun (WGS) entry which is preliminary data.</text>
</comment>
<accession>A0A438ED84</accession>
<dbReference type="Proteomes" id="UP000288805">
    <property type="component" value="Unassembled WGS sequence"/>
</dbReference>
<dbReference type="PANTHER" id="PTHR34222:SF37">
    <property type="entry name" value="RETROTRANSPOSON GAG DOMAIN-CONTAINING PROTEIN"/>
    <property type="match status" value="1"/>
</dbReference>
<name>A0A438ED84_VITVI</name>
<gene>
    <name evidence="1" type="ORF">CK203_091552</name>
</gene>
<dbReference type="AlphaFoldDB" id="A0A438ED84"/>
<dbReference type="EMBL" id="QGNW01001323">
    <property type="protein sequence ID" value="RVW45612.1"/>
    <property type="molecule type" value="Genomic_DNA"/>
</dbReference>
<evidence type="ECO:0000313" key="2">
    <source>
        <dbReference type="Proteomes" id="UP000288805"/>
    </source>
</evidence>
<sequence length="217" mass="24597">MGQVTLCGLSLKLYITGNGKLGYLTGEKKQPPCDMECVVDTTKLKKKIENERVYDFLVDLNPSSDKIIVQILRQDPLPTLHGAYMPMFSMMIFIKFLLCTHCNSLRHARETCFKLKGYPEWFHRKGFNSNSKAHHTSSCTHSYSTAQPQHSQIQADEINKTAQWFSLKDASCNLANTGNLGFALSTSSHDCYESFGIINSITIDHMTHESRLFFPSF</sequence>
<evidence type="ECO:0000313" key="1">
    <source>
        <dbReference type="EMBL" id="RVW45612.1"/>
    </source>
</evidence>
<reference evidence="1 2" key="1">
    <citation type="journal article" date="2018" name="PLoS Genet.">
        <title>Population sequencing reveals clonal diversity and ancestral inbreeding in the grapevine cultivar Chardonnay.</title>
        <authorList>
            <person name="Roach M.J."/>
            <person name="Johnson D.L."/>
            <person name="Bohlmann J."/>
            <person name="van Vuuren H.J."/>
            <person name="Jones S.J."/>
            <person name="Pretorius I.S."/>
            <person name="Schmidt S.A."/>
            <person name="Borneman A.R."/>
        </authorList>
    </citation>
    <scope>NUCLEOTIDE SEQUENCE [LARGE SCALE GENOMIC DNA]</scope>
    <source>
        <strain evidence="2">cv. Chardonnay</strain>
        <tissue evidence="1">Leaf</tissue>
    </source>
</reference>
<proteinExistence type="predicted"/>
<protein>
    <submittedName>
        <fullName evidence="1">Uncharacterized protein</fullName>
    </submittedName>
</protein>